<reference evidence="4" key="2">
    <citation type="submission" date="2022-01" db="EMBL/GenBank/DDBJ databases">
        <authorList>
            <person name="Yamashiro T."/>
            <person name="Shiraishi A."/>
            <person name="Satake H."/>
            <person name="Nakayama K."/>
        </authorList>
    </citation>
    <scope>NUCLEOTIDE SEQUENCE</scope>
</reference>
<dbReference type="GO" id="GO:0003964">
    <property type="term" value="F:RNA-directed DNA polymerase activity"/>
    <property type="evidence" value="ECO:0007669"/>
    <property type="project" value="UniProtKB-KW"/>
</dbReference>
<dbReference type="Gene3D" id="3.10.10.10">
    <property type="entry name" value="HIV Type 1 Reverse Transcriptase, subunit A, domain 1"/>
    <property type="match status" value="1"/>
</dbReference>
<dbReference type="InterPro" id="IPR043502">
    <property type="entry name" value="DNA/RNA_pol_sf"/>
</dbReference>
<evidence type="ECO:0000256" key="1">
    <source>
        <dbReference type="PROSITE-ProRule" id="PRU00047"/>
    </source>
</evidence>
<dbReference type="SMART" id="SM00343">
    <property type="entry name" value="ZnF_C2HC"/>
    <property type="match status" value="2"/>
</dbReference>
<dbReference type="SUPFAM" id="SSF56672">
    <property type="entry name" value="DNA/RNA polymerases"/>
    <property type="match status" value="1"/>
</dbReference>
<reference evidence="4" key="1">
    <citation type="journal article" date="2022" name="Int. J. Mol. Sci.">
        <title>Draft Genome of Tanacetum Coccineum: Genomic Comparison of Closely Related Tanacetum-Family Plants.</title>
        <authorList>
            <person name="Yamashiro T."/>
            <person name="Shiraishi A."/>
            <person name="Nakayama K."/>
            <person name="Satake H."/>
        </authorList>
    </citation>
    <scope>NUCLEOTIDE SEQUENCE</scope>
</reference>
<feature type="domain" description="CCHC-type" evidence="3">
    <location>
        <begin position="161"/>
        <end position="175"/>
    </location>
</feature>
<feature type="region of interest" description="Disordered" evidence="2">
    <location>
        <begin position="92"/>
        <end position="122"/>
    </location>
</feature>
<dbReference type="PANTHER" id="PTHR15503:SF45">
    <property type="entry name" value="RNA-DIRECTED DNA POLYMERASE HOMOLOG"/>
    <property type="match status" value="1"/>
</dbReference>
<dbReference type="PANTHER" id="PTHR15503">
    <property type="entry name" value="LDOC1 RELATED"/>
    <property type="match status" value="1"/>
</dbReference>
<protein>
    <submittedName>
        <fullName evidence="4">Reverse transcriptase domain-containing protein</fullName>
    </submittedName>
</protein>
<keyword evidence="1" id="KW-0479">Metal-binding</keyword>
<gene>
    <name evidence="4" type="ORF">Tco_0891800</name>
</gene>
<evidence type="ECO:0000256" key="2">
    <source>
        <dbReference type="SAM" id="MobiDB-lite"/>
    </source>
</evidence>
<dbReference type="InterPro" id="IPR001878">
    <property type="entry name" value="Znf_CCHC"/>
</dbReference>
<evidence type="ECO:0000259" key="3">
    <source>
        <dbReference type="PROSITE" id="PS50158"/>
    </source>
</evidence>
<keyword evidence="4" id="KW-0808">Transferase</keyword>
<keyword evidence="5" id="KW-1185">Reference proteome</keyword>
<dbReference type="Gene3D" id="4.10.60.10">
    <property type="entry name" value="Zinc finger, CCHC-type"/>
    <property type="match status" value="1"/>
</dbReference>
<dbReference type="Pfam" id="PF00098">
    <property type="entry name" value="zf-CCHC"/>
    <property type="match status" value="1"/>
</dbReference>
<feature type="compositionally biased region" description="Basic and acidic residues" evidence="2">
    <location>
        <begin position="98"/>
        <end position="120"/>
    </location>
</feature>
<name>A0ABQ5C5G6_9ASTR</name>
<keyword evidence="1" id="KW-0863">Zinc-finger</keyword>
<keyword evidence="4" id="KW-0695">RNA-directed DNA polymerase</keyword>
<dbReference type="PROSITE" id="PS50158">
    <property type="entry name" value="ZF_CCHC"/>
    <property type="match status" value="1"/>
</dbReference>
<keyword evidence="1" id="KW-0862">Zinc</keyword>
<keyword evidence="4" id="KW-0548">Nucleotidyltransferase</keyword>
<proteinExistence type="predicted"/>
<dbReference type="Proteomes" id="UP001151760">
    <property type="component" value="Unassembled WGS sequence"/>
</dbReference>
<evidence type="ECO:0000313" key="4">
    <source>
        <dbReference type="EMBL" id="GJT21863.1"/>
    </source>
</evidence>
<comment type="caution">
    <text evidence="4">The sequence shown here is derived from an EMBL/GenBank/DDBJ whole genome shotgun (WGS) entry which is preliminary data.</text>
</comment>
<accession>A0ABQ5C5G6</accession>
<dbReference type="InterPro" id="IPR032567">
    <property type="entry name" value="RTL1-rel"/>
</dbReference>
<dbReference type="EMBL" id="BQNB010013923">
    <property type="protein sequence ID" value="GJT21863.1"/>
    <property type="molecule type" value="Genomic_DNA"/>
</dbReference>
<sequence length="344" mass="38563">MKEEYCPSNEIQKLETEFWNHAMVGAGHSAYTNRFHKLARLFPHLVTPKTKRIKRYIYGLAPQIRGMVAATKPRTIQHAILKAKVLTDEAVRNGSLKSGERRGDGRESSKEGNVKGDNKRARTRKVFSTITNPVRKEYTGSAPKCINCPSYHYPETPCHMCTNCNRLGHFARDCRAGPKLVTPQNARNPTIARWACYEYGGTDHYKSACHRLNRAPGQGGNRPNQAMAIEGGQYRWNNGNLVRGKAFLIRAEEARQDPNIVTGLPPPREVKFHIDLIPRSIPVAKSPYRLAPTEVEELSNQLKELQDKGFIRLSSSPWGAPVLGHVVNSDGIHVDPTKIEAVKN</sequence>
<evidence type="ECO:0000313" key="5">
    <source>
        <dbReference type="Proteomes" id="UP001151760"/>
    </source>
</evidence>
<organism evidence="4 5">
    <name type="scientific">Tanacetum coccineum</name>
    <dbReference type="NCBI Taxonomy" id="301880"/>
    <lineage>
        <taxon>Eukaryota</taxon>
        <taxon>Viridiplantae</taxon>
        <taxon>Streptophyta</taxon>
        <taxon>Embryophyta</taxon>
        <taxon>Tracheophyta</taxon>
        <taxon>Spermatophyta</taxon>
        <taxon>Magnoliopsida</taxon>
        <taxon>eudicotyledons</taxon>
        <taxon>Gunneridae</taxon>
        <taxon>Pentapetalae</taxon>
        <taxon>asterids</taxon>
        <taxon>campanulids</taxon>
        <taxon>Asterales</taxon>
        <taxon>Asteraceae</taxon>
        <taxon>Asteroideae</taxon>
        <taxon>Anthemideae</taxon>
        <taxon>Anthemidinae</taxon>
        <taxon>Tanacetum</taxon>
    </lineage>
</organism>